<dbReference type="EMBL" id="LS483361">
    <property type="protein sequence ID" value="SQF66312.1"/>
    <property type="molecule type" value="Genomic_DNA"/>
</dbReference>
<dbReference type="InterPro" id="IPR006505">
    <property type="entry name" value="Phage_nucleotide-bp"/>
</dbReference>
<sequence>MKITKATEITKTHNWRILIYGKPGNGKTYLTNYLQGKTLILDMDHSSKTIAGNENIDIIQFDRTHPSDFMTEFLLELPELIKEYDNLVIDNITSWQSDWFIEQGRKSKNGITNELQQYNMWTNYYLRVLTTIYSQPINIFVTAWESTQDLTLESGQIITQYIPDIRKQVLSQTLGLTDIVGRVQVNPKTGGHGILLQGSDGLYAKNRLDNRTVCKAEELFNFGDTVNETT</sequence>
<dbReference type="SUPFAM" id="SSF52540">
    <property type="entry name" value="P-loop containing nucleoside triphosphate hydrolases"/>
    <property type="match status" value="1"/>
</dbReference>
<dbReference type="AlphaFoldDB" id="A0A9X8XF10"/>
<proteinExistence type="predicted"/>
<dbReference type="InterPro" id="IPR027417">
    <property type="entry name" value="P-loop_NTPase"/>
</dbReference>
<accession>A0A9X8XF10</accession>
<dbReference type="Gene3D" id="3.40.50.300">
    <property type="entry name" value="P-loop containing nucleotide triphosphate hydrolases"/>
    <property type="match status" value="1"/>
</dbReference>
<gene>
    <name evidence="1" type="ORF">NCTC6179_00472</name>
</gene>
<dbReference type="NCBIfam" id="TIGR01618">
    <property type="entry name" value="phage_P_loop"/>
    <property type="match status" value="1"/>
</dbReference>
<dbReference type="Proteomes" id="UP000249571">
    <property type="component" value="Chromosome 1"/>
</dbReference>
<protein>
    <submittedName>
        <fullName evidence="1">Phage protein</fullName>
    </submittedName>
</protein>
<dbReference type="RefSeq" id="WP_111715304.1">
    <property type="nucleotide sequence ID" value="NZ_LR134316.1"/>
</dbReference>
<organism evidence="1 2">
    <name type="scientific">Streptococcus dysgalactiae subsp. equisimilis</name>
    <name type="common">Streptococcus equisimilis</name>
    <dbReference type="NCBI Taxonomy" id="119602"/>
    <lineage>
        <taxon>Bacteria</taxon>
        <taxon>Bacillati</taxon>
        <taxon>Bacillota</taxon>
        <taxon>Bacilli</taxon>
        <taxon>Lactobacillales</taxon>
        <taxon>Streptococcaceae</taxon>
        <taxon>Streptococcus</taxon>
    </lineage>
</organism>
<evidence type="ECO:0000313" key="2">
    <source>
        <dbReference type="Proteomes" id="UP000249571"/>
    </source>
</evidence>
<evidence type="ECO:0000313" key="1">
    <source>
        <dbReference type="EMBL" id="SQF66312.1"/>
    </source>
</evidence>
<dbReference type="Pfam" id="PF13479">
    <property type="entry name" value="AAA_24"/>
    <property type="match status" value="1"/>
</dbReference>
<reference evidence="1 2" key="1">
    <citation type="submission" date="2018-06" db="EMBL/GenBank/DDBJ databases">
        <authorList>
            <consortium name="Pathogen Informatics"/>
            <person name="Doyle S."/>
        </authorList>
    </citation>
    <scope>NUCLEOTIDE SEQUENCE [LARGE SCALE GENOMIC DNA]</scope>
    <source>
        <strain evidence="1 2">NCTC6179</strain>
    </source>
</reference>
<name>A0A9X8XF10_STREQ</name>